<proteinExistence type="predicted"/>
<dbReference type="Gene3D" id="3.80.10.10">
    <property type="entry name" value="Ribonuclease Inhibitor"/>
    <property type="match status" value="1"/>
</dbReference>
<accession>A0A6A6N655</accession>
<dbReference type="GO" id="GO:0006952">
    <property type="term" value="P:defense response"/>
    <property type="evidence" value="ECO:0007669"/>
    <property type="project" value="UniProtKB-KW"/>
</dbReference>
<dbReference type="Proteomes" id="UP000467840">
    <property type="component" value="Chromosome 10"/>
</dbReference>
<keyword evidence="3" id="KW-1185">Reference proteome</keyword>
<dbReference type="InterPro" id="IPR032675">
    <property type="entry name" value="LRR_dom_sf"/>
</dbReference>
<reference evidence="2 3" key="1">
    <citation type="journal article" date="2020" name="Mol. Plant">
        <title>The Chromosome-Based Rubber Tree Genome Provides New Insights into Spurge Genome Evolution and Rubber Biosynthesis.</title>
        <authorList>
            <person name="Liu J."/>
            <person name="Shi C."/>
            <person name="Shi C.C."/>
            <person name="Li W."/>
            <person name="Zhang Q.J."/>
            <person name="Zhang Y."/>
            <person name="Li K."/>
            <person name="Lu H.F."/>
            <person name="Shi C."/>
            <person name="Zhu S.T."/>
            <person name="Xiao Z.Y."/>
            <person name="Nan H."/>
            <person name="Yue Y."/>
            <person name="Zhu X.G."/>
            <person name="Wu Y."/>
            <person name="Hong X.N."/>
            <person name="Fan G.Y."/>
            <person name="Tong Y."/>
            <person name="Zhang D."/>
            <person name="Mao C.L."/>
            <person name="Liu Y.L."/>
            <person name="Hao S.J."/>
            <person name="Liu W.Q."/>
            <person name="Lv M.Q."/>
            <person name="Zhang H.B."/>
            <person name="Liu Y."/>
            <person name="Hu-Tang G.R."/>
            <person name="Wang J.P."/>
            <person name="Wang J.H."/>
            <person name="Sun Y.H."/>
            <person name="Ni S.B."/>
            <person name="Chen W.B."/>
            <person name="Zhang X.C."/>
            <person name="Jiao Y.N."/>
            <person name="Eichler E.E."/>
            <person name="Li G.H."/>
            <person name="Liu X."/>
            <person name="Gao L.Z."/>
        </authorList>
    </citation>
    <scope>NUCLEOTIDE SEQUENCE [LARGE SCALE GENOMIC DNA]</scope>
    <source>
        <strain evidence="3">cv. GT1</strain>
        <tissue evidence="2">Leaf</tissue>
    </source>
</reference>
<evidence type="ECO:0000313" key="2">
    <source>
        <dbReference type="EMBL" id="KAF2319649.1"/>
    </source>
</evidence>
<evidence type="ECO:0000256" key="1">
    <source>
        <dbReference type="ARBA" id="ARBA00022821"/>
    </source>
</evidence>
<dbReference type="PANTHER" id="PTHR36766:SF70">
    <property type="entry name" value="DISEASE RESISTANCE PROTEIN RGA4"/>
    <property type="match status" value="1"/>
</dbReference>
<keyword evidence="1" id="KW-0611">Plant defense</keyword>
<dbReference type="EMBL" id="JAAGAX010000003">
    <property type="protein sequence ID" value="KAF2319649.1"/>
    <property type="molecule type" value="Genomic_DNA"/>
</dbReference>
<dbReference type="PANTHER" id="PTHR36766">
    <property type="entry name" value="PLANT BROAD-SPECTRUM MILDEW RESISTANCE PROTEIN RPW8"/>
    <property type="match status" value="1"/>
</dbReference>
<comment type="caution">
    <text evidence="2">The sequence shown here is derived from an EMBL/GenBank/DDBJ whole genome shotgun (WGS) entry which is preliminary data.</text>
</comment>
<name>A0A6A6N655_HEVBR</name>
<evidence type="ECO:0000313" key="3">
    <source>
        <dbReference type="Proteomes" id="UP000467840"/>
    </source>
</evidence>
<evidence type="ECO:0008006" key="4">
    <source>
        <dbReference type="Google" id="ProtNLM"/>
    </source>
</evidence>
<dbReference type="SUPFAM" id="SSF52058">
    <property type="entry name" value="L domain-like"/>
    <property type="match status" value="1"/>
</dbReference>
<gene>
    <name evidence="2" type="ORF">GH714_017825</name>
</gene>
<sequence>MVDENEELLQKCMSESEIEIPRLTDRERLEKLRQWLLNLKSLRKLFIASCLRIVSLPDAVIYSSLYLEELKFRDDEIDMNLPTCLASLTVEGFEDLKYLSNKGFQSLASLECLRIERCLKLVSFPKYGLPPSLLELHIYCCPLLEQRYQKSKKQQLSELARIPFVEFE</sequence>
<dbReference type="AlphaFoldDB" id="A0A6A6N655"/>
<protein>
    <recommendedName>
        <fullName evidence="4">Rx N-terminal domain-containing protein</fullName>
    </recommendedName>
</protein>
<organism evidence="2 3">
    <name type="scientific">Hevea brasiliensis</name>
    <name type="common">Para rubber tree</name>
    <name type="synonym">Siphonia brasiliensis</name>
    <dbReference type="NCBI Taxonomy" id="3981"/>
    <lineage>
        <taxon>Eukaryota</taxon>
        <taxon>Viridiplantae</taxon>
        <taxon>Streptophyta</taxon>
        <taxon>Embryophyta</taxon>
        <taxon>Tracheophyta</taxon>
        <taxon>Spermatophyta</taxon>
        <taxon>Magnoliopsida</taxon>
        <taxon>eudicotyledons</taxon>
        <taxon>Gunneridae</taxon>
        <taxon>Pentapetalae</taxon>
        <taxon>rosids</taxon>
        <taxon>fabids</taxon>
        <taxon>Malpighiales</taxon>
        <taxon>Euphorbiaceae</taxon>
        <taxon>Crotonoideae</taxon>
        <taxon>Micrandreae</taxon>
        <taxon>Hevea</taxon>
    </lineage>
</organism>